<organism evidence="1 2">
    <name type="scientific">Phytophthora infestans</name>
    <name type="common">Potato late blight agent</name>
    <name type="synonym">Botrytis infestans</name>
    <dbReference type="NCBI Taxonomy" id="4787"/>
    <lineage>
        <taxon>Eukaryota</taxon>
        <taxon>Sar</taxon>
        <taxon>Stramenopiles</taxon>
        <taxon>Oomycota</taxon>
        <taxon>Peronosporomycetes</taxon>
        <taxon>Peronosporales</taxon>
        <taxon>Peronosporaceae</taxon>
        <taxon>Phytophthora</taxon>
    </lineage>
</organism>
<accession>A0A833WEU0</accession>
<gene>
    <name evidence="1" type="ORF">GN244_ATG08501</name>
</gene>
<proteinExistence type="predicted"/>
<dbReference type="Proteomes" id="UP000602510">
    <property type="component" value="Unassembled WGS sequence"/>
</dbReference>
<dbReference type="AlphaFoldDB" id="A0A833WEU0"/>
<comment type="caution">
    <text evidence="1">The sequence shown here is derived from an EMBL/GenBank/DDBJ whole genome shotgun (WGS) entry which is preliminary data.</text>
</comment>
<evidence type="ECO:0000313" key="1">
    <source>
        <dbReference type="EMBL" id="KAF4039367.1"/>
    </source>
</evidence>
<protein>
    <submittedName>
        <fullName evidence="1">Uncharacterized protein</fullName>
    </submittedName>
</protein>
<reference evidence="1" key="1">
    <citation type="submission" date="2020-04" db="EMBL/GenBank/DDBJ databases">
        <title>Hybrid Assembly of Korean Phytophthora infestans isolates.</title>
        <authorList>
            <person name="Prokchorchik M."/>
            <person name="Lee Y."/>
            <person name="Seo J."/>
            <person name="Cho J.-H."/>
            <person name="Park Y.-E."/>
            <person name="Jang D.-C."/>
            <person name="Im J.-S."/>
            <person name="Choi J.-G."/>
            <person name="Park H.-J."/>
            <person name="Lee G.-B."/>
            <person name="Lee Y.-G."/>
            <person name="Hong S.-Y."/>
            <person name="Cho K."/>
            <person name="Sohn K.H."/>
        </authorList>
    </citation>
    <scope>NUCLEOTIDE SEQUENCE</scope>
    <source>
        <strain evidence="1">KR_1_A1</strain>
    </source>
</reference>
<name>A0A833WEU0_PHYIN</name>
<dbReference type="EMBL" id="WSZM01000176">
    <property type="protein sequence ID" value="KAF4039367.1"/>
    <property type="molecule type" value="Genomic_DNA"/>
</dbReference>
<sequence>MPSSTRPSAIAKRKAAAAPCPMLPRPVDVQAAMGLSDTTVDGLMDTASSASDTLAWCPRPCCARKRSVRTDSFFAKSKLPLRKLVRLICHWAARTAVIKAAEIVGVK</sequence>
<evidence type="ECO:0000313" key="2">
    <source>
        <dbReference type="Proteomes" id="UP000602510"/>
    </source>
</evidence>
<keyword evidence="2" id="KW-1185">Reference proteome</keyword>